<dbReference type="RefSeq" id="XP_034251873.1">
    <property type="nucleotide sequence ID" value="XM_034395982.1"/>
</dbReference>
<reference evidence="17" key="1">
    <citation type="submission" date="2025-08" db="UniProtKB">
        <authorList>
            <consortium name="RefSeq"/>
        </authorList>
    </citation>
    <scope>IDENTIFICATION</scope>
    <source>
        <tissue evidence="17">Total insect</tissue>
    </source>
</reference>
<dbReference type="SUPFAM" id="SSF53613">
    <property type="entry name" value="Ribokinase-like"/>
    <property type="match status" value="1"/>
</dbReference>
<evidence type="ECO:0000256" key="13">
    <source>
        <dbReference type="ARBA" id="ARBA00047377"/>
    </source>
</evidence>
<dbReference type="InterPro" id="IPR013749">
    <property type="entry name" value="PM/HMP-P_kinase-1"/>
</dbReference>
<dbReference type="InterPro" id="IPR004625">
    <property type="entry name" value="PyrdxlKinase"/>
</dbReference>
<dbReference type="CDD" id="cd01173">
    <property type="entry name" value="pyridoxal_pyridoxamine_kinase"/>
    <property type="match status" value="1"/>
</dbReference>
<evidence type="ECO:0000256" key="1">
    <source>
        <dbReference type="ARBA" id="ARBA00004750"/>
    </source>
</evidence>
<dbReference type="UniPathway" id="UPA01068">
    <property type="reaction ID" value="UER00298"/>
</dbReference>
<dbReference type="GO" id="GO:0009443">
    <property type="term" value="P:pyridoxal 5'-phosphate salvage"/>
    <property type="evidence" value="ECO:0007669"/>
    <property type="project" value="InterPro"/>
</dbReference>
<comment type="pathway">
    <text evidence="2">Cofactor metabolism; pyridoxal 5'-phosphate salvage; pyridoxine 5'-phosphate from pyridoxine: step 1/1.</text>
</comment>
<sequence>MLRNTRLWLCLHNVNTAAAASQGSQASLTKASVFGLLSPIPHVPVNLSRGRSLASSAAPVMDAPSPRVLSIQSHVVSGYVGNKSATFPLQVLGFDVDAINSVQFSNHTGYGYWKGQVLAEQELVELTEGLAHNGLDCTYTHLLTGYSRSKSFLTHIANIVSQLRKKNSGLIYLCDPVIGDIGRGIYVPTELIDVYKETIIPIANIVTPNQFELELLTGITLKTIDDVWAATATLHSMGPKTVVISSSELCDEKSLLCLGSAIIDGRQEKAMITFPKLKSSYTGTGDLFSALLLAWMWRSHNNLKQSLEYTVATIQAVLQRTEASCKGDTEKLSVFDRELKLIKSKSDIENPKVVYHAVSIL</sequence>
<dbReference type="PANTHER" id="PTHR10534">
    <property type="entry name" value="PYRIDOXAL KINASE"/>
    <property type="match status" value="1"/>
</dbReference>
<comment type="catalytic activity">
    <reaction evidence="13">
        <text>pyridoxal + ATP = pyridoxal 5'-phosphate + ADP + H(+)</text>
        <dbReference type="Rhea" id="RHEA:10224"/>
        <dbReference type="ChEBI" id="CHEBI:15378"/>
        <dbReference type="ChEBI" id="CHEBI:17310"/>
        <dbReference type="ChEBI" id="CHEBI:30616"/>
        <dbReference type="ChEBI" id="CHEBI:456216"/>
        <dbReference type="ChEBI" id="CHEBI:597326"/>
        <dbReference type="EC" id="2.7.1.35"/>
    </reaction>
    <physiologicalReaction direction="left-to-right" evidence="13">
        <dbReference type="Rhea" id="RHEA:10225"/>
    </physiologicalReaction>
</comment>
<dbReference type="NCBIfam" id="TIGR00687">
    <property type="entry name" value="pyridox_kin"/>
    <property type="match status" value="1"/>
</dbReference>
<dbReference type="GO" id="GO:0005524">
    <property type="term" value="F:ATP binding"/>
    <property type="evidence" value="ECO:0007669"/>
    <property type="project" value="UniProtKB-KW"/>
</dbReference>
<evidence type="ECO:0000259" key="15">
    <source>
        <dbReference type="Pfam" id="PF08543"/>
    </source>
</evidence>
<protein>
    <recommendedName>
        <fullName evidence="6">Pyridoxal kinase</fullName>
        <ecNumber evidence="5">2.7.1.35</ecNumber>
    </recommendedName>
    <alternativeName>
        <fullName evidence="11">Pyridoxine kinase</fullName>
    </alternativeName>
</protein>
<dbReference type="Pfam" id="PF08543">
    <property type="entry name" value="Phos_pyr_kin"/>
    <property type="match status" value="1"/>
</dbReference>
<comment type="catalytic activity">
    <reaction evidence="14">
        <text>pyridoxine + ATP = pyridoxine 5'-phosphate + ADP + H(+)</text>
        <dbReference type="Rhea" id="RHEA:25108"/>
        <dbReference type="ChEBI" id="CHEBI:15378"/>
        <dbReference type="ChEBI" id="CHEBI:16709"/>
        <dbReference type="ChEBI" id="CHEBI:30616"/>
        <dbReference type="ChEBI" id="CHEBI:58589"/>
        <dbReference type="ChEBI" id="CHEBI:456216"/>
        <dbReference type="EC" id="2.7.1.35"/>
    </reaction>
    <physiologicalReaction direction="left-to-right" evidence="14">
        <dbReference type="Rhea" id="RHEA:25109"/>
    </physiologicalReaction>
</comment>
<evidence type="ECO:0000256" key="10">
    <source>
        <dbReference type="ARBA" id="ARBA00022840"/>
    </source>
</evidence>
<keyword evidence="10" id="KW-0067">ATP-binding</keyword>
<gene>
    <name evidence="17" type="primary">LOC117651682</name>
</gene>
<evidence type="ECO:0000313" key="17">
    <source>
        <dbReference type="RefSeq" id="XP_034251873.1"/>
    </source>
</evidence>
<evidence type="ECO:0000256" key="11">
    <source>
        <dbReference type="ARBA" id="ARBA00032808"/>
    </source>
</evidence>
<comment type="similarity">
    <text evidence="4">Belongs to the pyridoxine kinase family.</text>
</comment>
<evidence type="ECO:0000256" key="7">
    <source>
        <dbReference type="ARBA" id="ARBA00022679"/>
    </source>
</evidence>
<evidence type="ECO:0000313" key="16">
    <source>
        <dbReference type="Proteomes" id="UP000515158"/>
    </source>
</evidence>
<dbReference type="GeneID" id="117651682"/>
<dbReference type="Gene3D" id="3.40.1190.20">
    <property type="match status" value="1"/>
</dbReference>
<dbReference type="InParanoid" id="A0A6P9A245"/>
<evidence type="ECO:0000256" key="14">
    <source>
        <dbReference type="ARBA" id="ARBA00048524"/>
    </source>
</evidence>
<dbReference type="InterPro" id="IPR029056">
    <property type="entry name" value="Ribokinase-like"/>
</dbReference>
<evidence type="ECO:0000256" key="12">
    <source>
        <dbReference type="ARBA" id="ARBA00047310"/>
    </source>
</evidence>
<evidence type="ECO:0000256" key="4">
    <source>
        <dbReference type="ARBA" id="ARBA00008805"/>
    </source>
</evidence>
<keyword evidence="7" id="KW-0808">Transferase</keyword>
<dbReference type="AlphaFoldDB" id="A0A6P9A245"/>
<keyword evidence="9 17" id="KW-0418">Kinase</keyword>
<dbReference type="Proteomes" id="UP000515158">
    <property type="component" value="Unplaced"/>
</dbReference>
<evidence type="ECO:0000256" key="6">
    <source>
        <dbReference type="ARBA" id="ARBA00018134"/>
    </source>
</evidence>
<dbReference type="PANTHER" id="PTHR10534:SF2">
    <property type="entry name" value="PYRIDOXAL KINASE"/>
    <property type="match status" value="1"/>
</dbReference>
<keyword evidence="8" id="KW-0547">Nucleotide-binding</keyword>
<dbReference type="OrthoDB" id="2104723at2759"/>
<evidence type="ECO:0000256" key="9">
    <source>
        <dbReference type="ARBA" id="ARBA00022777"/>
    </source>
</evidence>
<name>A0A6P9A245_THRPL</name>
<proteinExistence type="inferred from homology"/>
<dbReference type="GO" id="GO:0005829">
    <property type="term" value="C:cytosol"/>
    <property type="evidence" value="ECO:0007669"/>
    <property type="project" value="TreeGrafter"/>
</dbReference>
<organism evidence="17">
    <name type="scientific">Thrips palmi</name>
    <name type="common">Melon thrips</name>
    <dbReference type="NCBI Taxonomy" id="161013"/>
    <lineage>
        <taxon>Eukaryota</taxon>
        <taxon>Metazoa</taxon>
        <taxon>Ecdysozoa</taxon>
        <taxon>Arthropoda</taxon>
        <taxon>Hexapoda</taxon>
        <taxon>Insecta</taxon>
        <taxon>Pterygota</taxon>
        <taxon>Neoptera</taxon>
        <taxon>Paraneoptera</taxon>
        <taxon>Thysanoptera</taxon>
        <taxon>Terebrantia</taxon>
        <taxon>Thripoidea</taxon>
        <taxon>Thripidae</taxon>
        <taxon>Thrips</taxon>
    </lineage>
</organism>
<keyword evidence="16" id="KW-1185">Reference proteome</keyword>
<comment type="catalytic activity">
    <reaction evidence="12">
        <text>pyridoxamine + ATP = pyridoxamine 5'-phosphate + ADP + H(+)</text>
        <dbReference type="Rhea" id="RHEA:25104"/>
        <dbReference type="ChEBI" id="CHEBI:15378"/>
        <dbReference type="ChEBI" id="CHEBI:30616"/>
        <dbReference type="ChEBI" id="CHEBI:57761"/>
        <dbReference type="ChEBI" id="CHEBI:58451"/>
        <dbReference type="ChEBI" id="CHEBI:456216"/>
        <dbReference type="EC" id="2.7.1.35"/>
    </reaction>
    <physiologicalReaction direction="left-to-right" evidence="12">
        <dbReference type="Rhea" id="RHEA:25105"/>
    </physiologicalReaction>
</comment>
<comment type="pathway">
    <text evidence="3">Cofactor metabolism; pyridoxal 5'-phosphate salvage; pyridoxal 5'-phosphate from pyridoxal: step 1/1.</text>
</comment>
<evidence type="ECO:0000256" key="3">
    <source>
        <dbReference type="ARBA" id="ARBA00005210"/>
    </source>
</evidence>
<accession>A0A6P9A245</accession>
<dbReference type="KEGG" id="tpal:117651682"/>
<comment type="pathway">
    <text evidence="1">Cofactor metabolism; pyridoxal 5'-phosphate salvage; pyridoxamine 5'-phosphate from pyridoxamine: step 1/1.</text>
</comment>
<dbReference type="EC" id="2.7.1.35" evidence="5"/>
<dbReference type="FunCoup" id="A0A6P9A245">
    <property type="interactions" value="1038"/>
</dbReference>
<evidence type="ECO:0000256" key="2">
    <source>
        <dbReference type="ARBA" id="ARBA00004835"/>
    </source>
</evidence>
<evidence type="ECO:0000256" key="8">
    <source>
        <dbReference type="ARBA" id="ARBA00022741"/>
    </source>
</evidence>
<dbReference type="GO" id="GO:0008478">
    <property type="term" value="F:pyridoxal kinase activity"/>
    <property type="evidence" value="ECO:0007669"/>
    <property type="project" value="UniProtKB-EC"/>
</dbReference>
<feature type="domain" description="Pyridoxamine kinase/Phosphomethylpyrimidine kinase" evidence="15">
    <location>
        <begin position="156"/>
        <end position="319"/>
    </location>
</feature>
<evidence type="ECO:0000256" key="5">
    <source>
        <dbReference type="ARBA" id="ARBA00012104"/>
    </source>
</evidence>